<dbReference type="SUPFAM" id="SSF51735">
    <property type="entry name" value="NAD(P)-binding Rossmann-fold domains"/>
    <property type="match status" value="1"/>
</dbReference>
<comment type="catalytic activity">
    <reaction evidence="13">
        <text>NAD(+) + NADPH + H(+)(in) = NADH + NADP(+) + H(+)(out)</text>
        <dbReference type="Rhea" id="RHEA:47992"/>
        <dbReference type="ChEBI" id="CHEBI:15378"/>
        <dbReference type="ChEBI" id="CHEBI:57540"/>
        <dbReference type="ChEBI" id="CHEBI:57783"/>
        <dbReference type="ChEBI" id="CHEBI:57945"/>
        <dbReference type="ChEBI" id="CHEBI:58349"/>
        <dbReference type="EC" id="7.1.1.1"/>
    </reaction>
</comment>
<evidence type="ECO:0000256" key="14">
    <source>
        <dbReference type="SAM" id="Phobius"/>
    </source>
</evidence>
<evidence type="ECO:0000259" key="15">
    <source>
        <dbReference type="SMART" id="SM01002"/>
    </source>
</evidence>
<keyword evidence="4" id="KW-1003">Cell membrane</keyword>
<reference evidence="17 18" key="1">
    <citation type="submission" date="2013-10" db="EMBL/GenBank/DDBJ databases">
        <title>Complete genome sequence of Corynebacterium lactis DSM 45799(T), isolated from raw cow milk.</title>
        <authorList>
            <person name="Ruckert C."/>
            <person name="Albersmeier A."/>
            <person name="Lipski A."/>
            <person name="Kalinowski J."/>
        </authorList>
    </citation>
    <scope>NUCLEOTIDE SEQUENCE [LARGE SCALE GENOMIC DNA]</scope>
    <source>
        <strain evidence="17 18">RW2-5</strain>
    </source>
</reference>
<protein>
    <recommendedName>
        <fullName evidence="3">proton-translocating NAD(P)(+) transhydrogenase</fullName>
        <ecNumber evidence="3">7.1.1.1</ecNumber>
    </recommendedName>
</protein>
<keyword evidence="8" id="KW-0521">NADP</keyword>
<dbReference type="PANTHER" id="PTHR10160:SF19">
    <property type="entry name" value="PROTON-TRANSLOCATING NAD(P)(+) TRANSHYDROGENASE"/>
    <property type="match status" value="1"/>
</dbReference>
<proteinExistence type="predicted"/>
<keyword evidence="18" id="KW-1185">Reference proteome</keyword>
<dbReference type="NCBIfam" id="TIGR00561">
    <property type="entry name" value="pntA"/>
    <property type="match status" value="1"/>
</dbReference>
<dbReference type="EC" id="7.1.1.1" evidence="3"/>
<dbReference type="PATRIC" id="fig|1408189.4.peg.802"/>
<dbReference type="STRING" id="1408189.CLAC_04015"/>
<gene>
    <name evidence="17" type="ORF">CLAC_04015</name>
</gene>
<dbReference type="SUPFAM" id="SSF52283">
    <property type="entry name" value="Formate/glycerate dehydrogenase catalytic domain-like"/>
    <property type="match status" value="1"/>
</dbReference>
<feature type="transmembrane region" description="Helical" evidence="14">
    <location>
        <begin position="413"/>
        <end position="433"/>
    </location>
</feature>
<keyword evidence="6 14" id="KW-0812">Transmembrane</keyword>
<dbReference type="AlphaFoldDB" id="A0A0K2GYZ0"/>
<dbReference type="Proteomes" id="UP000058446">
    <property type="component" value="Chromosome"/>
</dbReference>
<dbReference type="InterPro" id="IPR007886">
    <property type="entry name" value="AlaDH/PNT_N"/>
</dbReference>
<comment type="subcellular location">
    <subcellularLocation>
        <location evidence="2">Cell inner membrane</location>
        <topology evidence="2">Multi-pass membrane protein</topology>
    </subcellularLocation>
</comment>
<evidence type="ECO:0000256" key="11">
    <source>
        <dbReference type="ARBA" id="ARBA00023027"/>
    </source>
</evidence>
<keyword evidence="10 14" id="KW-1133">Transmembrane helix</keyword>
<evidence type="ECO:0000256" key="3">
    <source>
        <dbReference type="ARBA" id="ARBA00012943"/>
    </source>
</evidence>
<name>A0A0K2GYZ0_9CORY</name>
<keyword evidence="12 14" id="KW-0472">Membrane</keyword>
<evidence type="ECO:0000256" key="7">
    <source>
        <dbReference type="ARBA" id="ARBA00022741"/>
    </source>
</evidence>
<dbReference type="RefSeq" id="WP_053411793.1">
    <property type="nucleotide sequence ID" value="NZ_CP006841.1"/>
</dbReference>
<dbReference type="OrthoDB" id="9804592at2"/>
<feature type="transmembrane region" description="Helical" evidence="14">
    <location>
        <begin position="439"/>
        <end position="458"/>
    </location>
</feature>
<evidence type="ECO:0000256" key="2">
    <source>
        <dbReference type="ARBA" id="ARBA00004429"/>
    </source>
</evidence>
<dbReference type="InterPro" id="IPR026255">
    <property type="entry name" value="NADP_transhyd_a"/>
</dbReference>
<keyword evidence="11" id="KW-0520">NAD</keyword>
<comment type="function">
    <text evidence="1">The transhydrogenation between NADH and NADP is coupled to respiration and ATP hydrolysis and functions as a proton pump across the membrane.</text>
</comment>
<dbReference type="EMBL" id="CP006841">
    <property type="protein sequence ID" value="ALA67012.1"/>
    <property type="molecule type" value="Genomic_DNA"/>
</dbReference>
<evidence type="ECO:0000256" key="10">
    <source>
        <dbReference type="ARBA" id="ARBA00022989"/>
    </source>
</evidence>
<feature type="domain" description="Alanine dehydrogenase/pyridine nucleotide transhydrogenase NAD(H)-binding" evidence="15">
    <location>
        <begin position="145"/>
        <end position="309"/>
    </location>
</feature>
<dbReference type="Pfam" id="PF05222">
    <property type="entry name" value="AlaDh_PNT_N"/>
    <property type="match status" value="1"/>
</dbReference>
<dbReference type="KEGG" id="clw:CLAC_04015"/>
<dbReference type="InterPro" id="IPR007698">
    <property type="entry name" value="AlaDH/PNT_NAD(H)-bd"/>
</dbReference>
<evidence type="ECO:0000256" key="6">
    <source>
        <dbReference type="ARBA" id="ARBA00022692"/>
    </source>
</evidence>
<evidence type="ECO:0000256" key="12">
    <source>
        <dbReference type="ARBA" id="ARBA00023136"/>
    </source>
</evidence>
<evidence type="ECO:0000256" key="9">
    <source>
        <dbReference type="ARBA" id="ARBA00022967"/>
    </source>
</evidence>
<evidence type="ECO:0000256" key="8">
    <source>
        <dbReference type="ARBA" id="ARBA00022857"/>
    </source>
</evidence>
<dbReference type="Pfam" id="PF12769">
    <property type="entry name" value="PNTB_4TM"/>
    <property type="match status" value="1"/>
</dbReference>
<dbReference type="PANTHER" id="PTHR10160">
    <property type="entry name" value="NAD(P) TRANSHYDROGENASE"/>
    <property type="match status" value="1"/>
</dbReference>
<accession>A0A0K2GYZ0</accession>
<dbReference type="InterPro" id="IPR036291">
    <property type="entry name" value="NAD(P)-bd_dom_sf"/>
</dbReference>
<dbReference type="InterPro" id="IPR024605">
    <property type="entry name" value="NADP_transhyd_a_C"/>
</dbReference>
<feature type="domain" description="Alanine dehydrogenase/pyridine nucleotide transhydrogenase N-terminal" evidence="16">
    <location>
        <begin position="4"/>
        <end position="136"/>
    </location>
</feature>
<evidence type="ECO:0000256" key="4">
    <source>
        <dbReference type="ARBA" id="ARBA00022475"/>
    </source>
</evidence>
<evidence type="ECO:0000256" key="5">
    <source>
        <dbReference type="ARBA" id="ARBA00022519"/>
    </source>
</evidence>
<dbReference type="Pfam" id="PF01262">
    <property type="entry name" value="AlaDh_PNT_C"/>
    <property type="match status" value="1"/>
</dbReference>
<organism evidence="17 18">
    <name type="scientific">Corynebacterium lactis RW2-5</name>
    <dbReference type="NCBI Taxonomy" id="1408189"/>
    <lineage>
        <taxon>Bacteria</taxon>
        <taxon>Bacillati</taxon>
        <taxon>Actinomycetota</taxon>
        <taxon>Actinomycetes</taxon>
        <taxon>Mycobacteriales</taxon>
        <taxon>Corynebacteriaceae</taxon>
        <taxon>Corynebacterium</taxon>
    </lineage>
</organism>
<dbReference type="Gene3D" id="3.40.50.720">
    <property type="entry name" value="NAD(P)-binding Rossmann-like Domain"/>
    <property type="match status" value="2"/>
</dbReference>
<dbReference type="SMART" id="SM01002">
    <property type="entry name" value="AlaDh_PNT_C"/>
    <property type="match status" value="1"/>
</dbReference>
<keyword evidence="9" id="KW-1278">Translocase</keyword>
<evidence type="ECO:0000313" key="18">
    <source>
        <dbReference type="Proteomes" id="UP000058446"/>
    </source>
</evidence>
<dbReference type="NCBIfam" id="NF006942">
    <property type="entry name" value="PRK09424.1"/>
    <property type="match status" value="1"/>
</dbReference>
<dbReference type="SMART" id="SM01003">
    <property type="entry name" value="AlaDh_PNT_N"/>
    <property type="match status" value="1"/>
</dbReference>
<keyword evidence="5" id="KW-0997">Cell inner membrane</keyword>
<feature type="transmembrane region" description="Helical" evidence="14">
    <location>
        <begin position="494"/>
        <end position="513"/>
    </location>
</feature>
<sequence length="526" mass="54277">MRIGIPLEPDPQQTIVAATPETVGKLIKLGYDVAVQANAGLAAKFSDADYEAAGATVVDESVWGSDIVVTLDTPPQQFREKLRDEAILISRLAPGRNADLVEELSARNVTALAMDTVPRISRAQSMDVLSSMANISGYRAVVEAASAFGRLFTGQVTAAGKLPPAVVYVIGAGVGGLAAIGTANSMGAVVKATDLRPEAGEQVESMGAEFIPIPAETEKSEDGYAKEMTNDQAAAAAKLYSEQSALADIVITTANIPGCRSPLLLTADDVAGMKPGSVIVDMAAAGGGNCELTVPGKTIVTDNGVTIIGYTDLAGRLPAQASSLYGQNIVNLFKLITPEKDGQPIFDLEDEIVRGITVTKANQPGAASDILWPPPPIKVAVTPAAPLQEQQAHQAALHEHEPEKVGFLGSGGIGAKIALGITGVLALAVLLSAPHSVSANFMVLTLAIVLGFYVISAVTPRLHTPLMSETNAISGIVLVGAILQVGSANPLVSGLAFAAIVVSSINIFGGFAVTDRMLGMFVKEEA</sequence>
<evidence type="ECO:0000256" key="13">
    <source>
        <dbReference type="ARBA" id="ARBA00048202"/>
    </source>
</evidence>
<evidence type="ECO:0000256" key="1">
    <source>
        <dbReference type="ARBA" id="ARBA00003943"/>
    </source>
</evidence>
<dbReference type="GO" id="GO:0008750">
    <property type="term" value="F:proton-translocating NAD(P)+ transhydrogenase activity"/>
    <property type="evidence" value="ECO:0007669"/>
    <property type="project" value="UniProtKB-EC"/>
</dbReference>
<evidence type="ECO:0000313" key="17">
    <source>
        <dbReference type="EMBL" id="ALA67012.1"/>
    </source>
</evidence>
<keyword evidence="7" id="KW-0547">Nucleotide-binding</keyword>
<evidence type="ECO:0000259" key="16">
    <source>
        <dbReference type="SMART" id="SM01003"/>
    </source>
</evidence>
<dbReference type="GO" id="GO:0005886">
    <property type="term" value="C:plasma membrane"/>
    <property type="evidence" value="ECO:0007669"/>
    <property type="project" value="UniProtKB-SubCell"/>
</dbReference>
<dbReference type="GO" id="GO:0050661">
    <property type="term" value="F:NADP binding"/>
    <property type="evidence" value="ECO:0007669"/>
    <property type="project" value="TreeGrafter"/>
</dbReference>
<dbReference type="CDD" id="cd05304">
    <property type="entry name" value="Rubrum_tdh"/>
    <property type="match status" value="1"/>
</dbReference>
<dbReference type="GO" id="GO:0006740">
    <property type="term" value="P:NADPH regeneration"/>
    <property type="evidence" value="ECO:0007669"/>
    <property type="project" value="TreeGrafter"/>
</dbReference>
<dbReference type="PIRSF" id="PIRSF000203">
    <property type="entry name" value="NADP_transhydrogenase_alpha"/>
    <property type="match status" value="1"/>
</dbReference>